<reference evidence="2" key="2">
    <citation type="submission" date="2020-11" db="EMBL/GenBank/DDBJ databases">
        <authorList>
            <person name="McCartney M.A."/>
            <person name="Auch B."/>
            <person name="Kono T."/>
            <person name="Mallez S."/>
            <person name="Becker A."/>
            <person name="Gohl D.M."/>
            <person name="Silverstein K.A.T."/>
            <person name="Koren S."/>
            <person name="Bechman K.B."/>
            <person name="Herman A."/>
            <person name="Abrahante J.E."/>
            <person name="Garbe J."/>
        </authorList>
    </citation>
    <scope>NUCLEOTIDE SEQUENCE</scope>
    <source>
        <strain evidence="2">Duluth1</strain>
        <tissue evidence="2">Whole animal</tissue>
    </source>
</reference>
<evidence type="ECO:0000313" key="2">
    <source>
        <dbReference type="EMBL" id="KAH3866127.1"/>
    </source>
</evidence>
<gene>
    <name evidence="2" type="ORF">DPMN_029181</name>
</gene>
<name>A0A9D4LYQ4_DREPO</name>
<comment type="caution">
    <text evidence="2">The sequence shown here is derived from an EMBL/GenBank/DDBJ whole genome shotgun (WGS) entry which is preliminary data.</text>
</comment>
<keyword evidence="1" id="KW-0472">Membrane</keyword>
<sequence>MGPERCCCTGNENVFPPRDKLPEVTVAEGLKLFVDFAFFFFAALASALLILDSSLESLATGFASYWRTVSHPPSDVSAIRISLFRRFNCSQASFTSSQAYSCLLFSNAQSTWLMFSCNSELKSC</sequence>
<protein>
    <submittedName>
        <fullName evidence="2">Uncharacterized protein</fullName>
    </submittedName>
</protein>
<keyword evidence="1" id="KW-1133">Transmembrane helix</keyword>
<evidence type="ECO:0000313" key="3">
    <source>
        <dbReference type="Proteomes" id="UP000828390"/>
    </source>
</evidence>
<evidence type="ECO:0000256" key="1">
    <source>
        <dbReference type="SAM" id="Phobius"/>
    </source>
</evidence>
<reference evidence="2" key="1">
    <citation type="journal article" date="2019" name="bioRxiv">
        <title>The Genome of the Zebra Mussel, Dreissena polymorpha: A Resource for Invasive Species Research.</title>
        <authorList>
            <person name="McCartney M.A."/>
            <person name="Auch B."/>
            <person name="Kono T."/>
            <person name="Mallez S."/>
            <person name="Zhang Y."/>
            <person name="Obille A."/>
            <person name="Becker A."/>
            <person name="Abrahante J.E."/>
            <person name="Garbe J."/>
            <person name="Badalamenti J.P."/>
            <person name="Herman A."/>
            <person name="Mangelson H."/>
            <person name="Liachko I."/>
            <person name="Sullivan S."/>
            <person name="Sone E.D."/>
            <person name="Koren S."/>
            <person name="Silverstein K.A.T."/>
            <person name="Beckman K.B."/>
            <person name="Gohl D.M."/>
        </authorList>
    </citation>
    <scope>NUCLEOTIDE SEQUENCE</scope>
    <source>
        <strain evidence="2">Duluth1</strain>
        <tissue evidence="2">Whole animal</tissue>
    </source>
</reference>
<accession>A0A9D4LYQ4</accession>
<dbReference type="Proteomes" id="UP000828390">
    <property type="component" value="Unassembled WGS sequence"/>
</dbReference>
<keyword evidence="1" id="KW-0812">Transmembrane</keyword>
<dbReference type="AlphaFoldDB" id="A0A9D4LYQ4"/>
<feature type="transmembrane region" description="Helical" evidence="1">
    <location>
        <begin position="32"/>
        <end position="51"/>
    </location>
</feature>
<keyword evidence="3" id="KW-1185">Reference proteome</keyword>
<proteinExistence type="predicted"/>
<dbReference type="EMBL" id="JAIWYP010000002">
    <property type="protein sequence ID" value="KAH3866127.1"/>
    <property type="molecule type" value="Genomic_DNA"/>
</dbReference>
<organism evidence="2 3">
    <name type="scientific">Dreissena polymorpha</name>
    <name type="common">Zebra mussel</name>
    <name type="synonym">Mytilus polymorpha</name>
    <dbReference type="NCBI Taxonomy" id="45954"/>
    <lineage>
        <taxon>Eukaryota</taxon>
        <taxon>Metazoa</taxon>
        <taxon>Spiralia</taxon>
        <taxon>Lophotrochozoa</taxon>
        <taxon>Mollusca</taxon>
        <taxon>Bivalvia</taxon>
        <taxon>Autobranchia</taxon>
        <taxon>Heteroconchia</taxon>
        <taxon>Euheterodonta</taxon>
        <taxon>Imparidentia</taxon>
        <taxon>Neoheterodontei</taxon>
        <taxon>Myida</taxon>
        <taxon>Dreissenoidea</taxon>
        <taxon>Dreissenidae</taxon>
        <taxon>Dreissena</taxon>
    </lineage>
</organism>